<feature type="transmembrane region" description="Helical" evidence="1">
    <location>
        <begin position="6"/>
        <end position="29"/>
    </location>
</feature>
<evidence type="ECO:0000313" key="2">
    <source>
        <dbReference type="EMBL" id="GAA0716824.1"/>
    </source>
</evidence>
<proteinExistence type="predicted"/>
<sequence length="67" mass="7723">MANSLFLLSIIILFIGFFFMGMSGVSYRWRAFRNKPAWNGNTVVFLAIGLVFFIAGLALVYIFYPYR</sequence>
<protein>
    <submittedName>
        <fullName evidence="2">Uncharacterized protein</fullName>
    </submittedName>
</protein>
<keyword evidence="3" id="KW-1185">Reference proteome</keyword>
<accession>A0ABN1IMA1</accession>
<keyword evidence="1" id="KW-0472">Membrane</keyword>
<gene>
    <name evidence="2" type="ORF">GCM10008905_01760</name>
</gene>
<reference evidence="2 3" key="1">
    <citation type="journal article" date="2019" name="Int. J. Syst. Evol. Microbiol.">
        <title>The Global Catalogue of Microorganisms (GCM) 10K type strain sequencing project: providing services to taxonomists for standard genome sequencing and annotation.</title>
        <authorList>
            <consortium name="The Broad Institute Genomics Platform"/>
            <consortium name="The Broad Institute Genome Sequencing Center for Infectious Disease"/>
            <person name="Wu L."/>
            <person name="Ma J."/>
        </authorList>
    </citation>
    <scope>NUCLEOTIDE SEQUENCE [LARGE SCALE GENOMIC DNA]</scope>
    <source>
        <strain evidence="2 3">JCM 1405</strain>
    </source>
</reference>
<comment type="caution">
    <text evidence="2">The sequence shown here is derived from an EMBL/GenBank/DDBJ whole genome shotgun (WGS) entry which is preliminary data.</text>
</comment>
<evidence type="ECO:0000256" key="1">
    <source>
        <dbReference type="SAM" id="Phobius"/>
    </source>
</evidence>
<dbReference type="RefSeq" id="WP_343765461.1">
    <property type="nucleotide sequence ID" value="NZ_BAAACF010000001.1"/>
</dbReference>
<organism evidence="2 3">
    <name type="scientific">Clostridium malenominatum</name>
    <dbReference type="NCBI Taxonomy" id="1539"/>
    <lineage>
        <taxon>Bacteria</taxon>
        <taxon>Bacillati</taxon>
        <taxon>Bacillota</taxon>
        <taxon>Clostridia</taxon>
        <taxon>Eubacteriales</taxon>
        <taxon>Clostridiaceae</taxon>
        <taxon>Clostridium</taxon>
    </lineage>
</organism>
<dbReference type="EMBL" id="BAAACF010000001">
    <property type="protein sequence ID" value="GAA0716824.1"/>
    <property type="molecule type" value="Genomic_DNA"/>
</dbReference>
<keyword evidence="1" id="KW-0812">Transmembrane</keyword>
<feature type="transmembrane region" description="Helical" evidence="1">
    <location>
        <begin position="41"/>
        <end position="64"/>
    </location>
</feature>
<keyword evidence="1" id="KW-1133">Transmembrane helix</keyword>
<name>A0ABN1IMA1_9CLOT</name>
<evidence type="ECO:0000313" key="3">
    <source>
        <dbReference type="Proteomes" id="UP001500339"/>
    </source>
</evidence>
<dbReference type="Proteomes" id="UP001500339">
    <property type="component" value="Unassembled WGS sequence"/>
</dbReference>